<dbReference type="RefSeq" id="WP_125019712.1">
    <property type="nucleotide sequence ID" value="NZ_RQVQ01000032.1"/>
</dbReference>
<dbReference type="OrthoDB" id="700091at2"/>
<comment type="caution">
    <text evidence="2">The sequence shown here is derived from an EMBL/GenBank/DDBJ whole genome shotgun (WGS) entry which is preliminary data.</text>
</comment>
<keyword evidence="1" id="KW-0732">Signal</keyword>
<protein>
    <recommendedName>
        <fullName evidence="4">TraB/GumN family protein</fullName>
    </recommendedName>
</protein>
<gene>
    <name evidence="2" type="ORF">EG240_12420</name>
</gene>
<evidence type="ECO:0000313" key="3">
    <source>
        <dbReference type="Proteomes" id="UP000275719"/>
    </source>
</evidence>
<feature type="chain" id="PRO_5018275913" description="TraB/GumN family protein" evidence="1">
    <location>
        <begin position="20"/>
        <end position="240"/>
    </location>
</feature>
<organism evidence="2 3">
    <name type="scientific">Paenimyroides tangerinum</name>
    <dbReference type="NCBI Taxonomy" id="2488728"/>
    <lineage>
        <taxon>Bacteria</taxon>
        <taxon>Pseudomonadati</taxon>
        <taxon>Bacteroidota</taxon>
        <taxon>Flavobacteriia</taxon>
        <taxon>Flavobacteriales</taxon>
        <taxon>Flavobacteriaceae</taxon>
        <taxon>Paenimyroides</taxon>
    </lineage>
</organism>
<sequence length="240" mass="28350">MKKSILFLLLFLTGFTSNAQFLTKMFVKNHNKIFRPSILVSTEKNREIVMLGMTHVGEQSFYDKIKHKVDSLRNEGFIVFYEGVKIKSENDTLNDDLFLRKFRKLSNDALYQSNPEKEKKNFKGLVYQEKSDIGIKKGDFRNDATIKELVQKYEEQFGEVELKACDFETNFNQKYKCGKVDKRIRNYLVYTLREKIMIENLLNYPEDKIVFVIGQGHVPTFAHILKENGYEYKHWLNAKK</sequence>
<dbReference type="Proteomes" id="UP000275719">
    <property type="component" value="Unassembled WGS sequence"/>
</dbReference>
<name>A0A3P3W699_9FLAO</name>
<reference evidence="2 3" key="1">
    <citation type="submission" date="2018-11" db="EMBL/GenBank/DDBJ databases">
        <title>Flavobacterium sp. nov., YIM 102701-2 draft genome.</title>
        <authorList>
            <person name="Li G."/>
            <person name="Jiang Y."/>
        </authorList>
    </citation>
    <scope>NUCLEOTIDE SEQUENCE [LARGE SCALE GENOMIC DNA]</scope>
    <source>
        <strain evidence="2 3">YIM 102701-2</strain>
    </source>
</reference>
<evidence type="ECO:0008006" key="4">
    <source>
        <dbReference type="Google" id="ProtNLM"/>
    </source>
</evidence>
<proteinExistence type="predicted"/>
<accession>A0A3P3W699</accession>
<keyword evidence="3" id="KW-1185">Reference proteome</keyword>
<dbReference type="AlphaFoldDB" id="A0A3P3W699"/>
<dbReference type="EMBL" id="RQVQ01000032">
    <property type="protein sequence ID" value="RRJ89169.1"/>
    <property type="molecule type" value="Genomic_DNA"/>
</dbReference>
<evidence type="ECO:0000256" key="1">
    <source>
        <dbReference type="SAM" id="SignalP"/>
    </source>
</evidence>
<evidence type="ECO:0000313" key="2">
    <source>
        <dbReference type="EMBL" id="RRJ89169.1"/>
    </source>
</evidence>
<feature type="signal peptide" evidence="1">
    <location>
        <begin position="1"/>
        <end position="19"/>
    </location>
</feature>